<feature type="transmembrane region" description="Helical" evidence="1">
    <location>
        <begin position="207"/>
        <end position="226"/>
    </location>
</feature>
<dbReference type="EMBL" id="LVJI01000006">
    <property type="protein sequence ID" value="OAB47581.1"/>
    <property type="molecule type" value="Genomic_DNA"/>
</dbReference>
<gene>
    <name evidence="2" type="ORF">PBAT_04990</name>
</gene>
<name>A0A168QB00_9BACL</name>
<evidence type="ECO:0000256" key="1">
    <source>
        <dbReference type="SAM" id="Phobius"/>
    </source>
</evidence>
<dbReference type="Proteomes" id="UP000077355">
    <property type="component" value="Unassembled WGS sequence"/>
</dbReference>
<comment type="caution">
    <text evidence="2">The sequence shown here is derived from an EMBL/GenBank/DDBJ whole genome shotgun (WGS) entry which is preliminary data.</text>
</comment>
<feature type="transmembrane region" description="Helical" evidence="1">
    <location>
        <begin position="139"/>
        <end position="160"/>
    </location>
</feature>
<organism evidence="2 3">
    <name type="scientific">Paenibacillus antarcticus</name>
    <dbReference type="NCBI Taxonomy" id="253703"/>
    <lineage>
        <taxon>Bacteria</taxon>
        <taxon>Bacillati</taxon>
        <taxon>Bacillota</taxon>
        <taxon>Bacilli</taxon>
        <taxon>Bacillales</taxon>
        <taxon>Paenibacillaceae</taxon>
        <taxon>Paenibacillus</taxon>
    </lineage>
</organism>
<dbReference type="AlphaFoldDB" id="A0A168QB00"/>
<keyword evidence="1" id="KW-0812">Transmembrane</keyword>
<accession>A0A168QB00</accession>
<evidence type="ECO:0000313" key="2">
    <source>
        <dbReference type="EMBL" id="OAB47581.1"/>
    </source>
</evidence>
<feature type="transmembrane region" description="Helical" evidence="1">
    <location>
        <begin position="67"/>
        <end position="83"/>
    </location>
</feature>
<protein>
    <submittedName>
        <fullName evidence="2">Uncharacterized protein</fullName>
    </submittedName>
</protein>
<feature type="transmembrane region" description="Helical" evidence="1">
    <location>
        <begin position="89"/>
        <end position="118"/>
    </location>
</feature>
<keyword evidence="1" id="KW-1133">Transmembrane helix</keyword>
<dbReference type="RefSeq" id="WP_068647153.1">
    <property type="nucleotide sequence ID" value="NZ_CP043611.1"/>
</dbReference>
<reference evidence="2 3" key="1">
    <citation type="submission" date="2016-03" db="EMBL/GenBank/DDBJ databases">
        <title>Draft genome sequence of Paenibacillus antarcticus CECT 5836.</title>
        <authorList>
            <person name="Shin S.-K."/>
            <person name="Yi H."/>
        </authorList>
    </citation>
    <scope>NUCLEOTIDE SEQUENCE [LARGE SCALE GENOMIC DNA]</scope>
    <source>
        <strain evidence="2 3">CECT 5836</strain>
    </source>
</reference>
<feature type="transmembrane region" description="Helical" evidence="1">
    <location>
        <begin position="459"/>
        <end position="477"/>
    </location>
</feature>
<feature type="transmembrane region" description="Helical" evidence="1">
    <location>
        <begin position="350"/>
        <end position="370"/>
    </location>
</feature>
<dbReference type="OrthoDB" id="2659138at2"/>
<feature type="transmembrane region" description="Helical" evidence="1">
    <location>
        <begin position="498"/>
        <end position="517"/>
    </location>
</feature>
<proteinExistence type="predicted"/>
<feature type="transmembrane region" description="Helical" evidence="1">
    <location>
        <begin position="268"/>
        <end position="288"/>
    </location>
</feature>
<keyword evidence="3" id="KW-1185">Reference proteome</keyword>
<evidence type="ECO:0000313" key="3">
    <source>
        <dbReference type="Proteomes" id="UP000077355"/>
    </source>
</evidence>
<feature type="transmembrane region" description="Helical" evidence="1">
    <location>
        <begin position="523"/>
        <end position="541"/>
    </location>
</feature>
<sequence length="550" mass="63386">MNEFRTLKVLDRFRLLFEKFGIHYVIMRRILQMKLTMDGRRVPTVLGNTGSRHDPEKDDQNKFLRSMWLYLLLGTVVLTPVVMMSDNFIFQMSLVFGILIFMVLTSLISDFSSVLLDIRDKTILDSKPVNARTLHAAKIIHISIYLFFITAALSIVPLIGGSIRHGILFSVIFLVELVLIDILVVVLTALLYLVVLQFFDGEKLKDIINYVQIGLTLVMTIGYQFVSRLFSIVDLNYVFDGKWWQYLMIPVWFAAPFEMLIHEDRNKVFLIFSLMAVLVPLVSVVIYARCMPSFERNLQKLNDNSGTRKKVGRPKGAGISRFLCSTQEERMFFRFTSDMIRNDRNFKLKVYPSLGLSLVFPFIFLFNSLQSQEWDKVSSSKSYLLMYSAALFIPTVMTLLKFSDNYKGAWVYKAMPVRELAPIFKGSLKAILVNLFVPLILFVSIIFITVYGLRILPDVVIFLLSISLYTVISFLMLRKAIPFSEPHQVSGKGEWIPIIVLMVILVLLAVCHLLSTVVNYGVYIYMILLIFVNMVSWRRAFRMTWNSIIP</sequence>
<feature type="transmembrane region" description="Helical" evidence="1">
    <location>
        <begin position="382"/>
        <end position="400"/>
    </location>
</feature>
<feature type="transmembrane region" description="Helical" evidence="1">
    <location>
        <begin position="431"/>
        <end position="453"/>
    </location>
</feature>
<keyword evidence="1" id="KW-0472">Membrane</keyword>
<feature type="transmembrane region" description="Helical" evidence="1">
    <location>
        <begin position="166"/>
        <end position="195"/>
    </location>
</feature>